<gene>
    <name evidence="2" type="ORF">FB471_5670</name>
</gene>
<dbReference type="NCBIfam" id="TIGR01873">
    <property type="entry name" value="cas_CT1978"/>
    <property type="match status" value="1"/>
</dbReference>
<keyword evidence="3" id="KW-1185">Reference proteome</keyword>
<dbReference type="CDD" id="cd09755">
    <property type="entry name" value="Cas2_I-E"/>
    <property type="match status" value="1"/>
</dbReference>
<dbReference type="Proteomes" id="UP000320876">
    <property type="component" value="Unassembled WGS sequence"/>
</dbReference>
<name>A0A542DRV5_AMYCI</name>
<dbReference type="Pfam" id="PF09707">
    <property type="entry name" value="Cas_Cas2CT1978"/>
    <property type="match status" value="1"/>
</dbReference>
<organism evidence="2 3">
    <name type="scientific">Amycolatopsis cihanbeyliensis</name>
    <dbReference type="NCBI Taxonomy" id="1128664"/>
    <lineage>
        <taxon>Bacteria</taxon>
        <taxon>Bacillati</taxon>
        <taxon>Actinomycetota</taxon>
        <taxon>Actinomycetes</taxon>
        <taxon>Pseudonocardiales</taxon>
        <taxon>Pseudonocardiaceae</taxon>
        <taxon>Amycolatopsis</taxon>
    </lineage>
</organism>
<comment type="caution">
    <text evidence="2">The sequence shown here is derived from an EMBL/GenBank/DDBJ whole genome shotgun (WGS) entry which is preliminary data.</text>
</comment>
<reference evidence="2 3" key="1">
    <citation type="submission" date="2019-06" db="EMBL/GenBank/DDBJ databases">
        <title>Sequencing the genomes of 1000 actinobacteria strains.</title>
        <authorList>
            <person name="Klenk H.-P."/>
        </authorList>
    </citation>
    <scope>NUCLEOTIDE SEQUENCE [LARGE SCALE GENOMIC DNA]</scope>
    <source>
        <strain evidence="2 3">DSM 45679</strain>
    </source>
</reference>
<feature type="region of interest" description="Disordered" evidence="1">
    <location>
        <begin position="92"/>
        <end position="119"/>
    </location>
</feature>
<protein>
    <submittedName>
        <fullName evidence="2">CRISPR-associated protein Cas2</fullName>
    </submittedName>
</protein>
<dbReference type="EMBL" id="VFML01000001">
    <property type="protein sequence ID" value="TQJ05828.1"/>
    <property type="molecule type" value="Genomic_DNA"/>
</dbReference>
<evidence type="ECO:0000313" key="2">
    <source>
        <dbReference type="EMBL" id="TQJ05828.1"/>
    </source>
</evidence>
<feature type="compositionally biased region" description="Basic residues" evidence="1">
    <location>
        <begin position="110"/>
        <end position="119"/>
    </location>
</feature>
<sequence length="119" mass="13320">MTVIVVAACPVGLRGHLTRWLLEIAPGVFVGTINSRVRSLVWLRVVEMVKTGRAIMVHSAPNEQGLAFTVHDHEWEPVDFEGINLMLRPAPVDDPVLKSDAPRSVGWSRASKRRRFGQR</sequence>
<proteinExistence type="predicted"/>
<dbReference type="InterPro" id="IPR010152">
    <property type="entry name" value="CRISPR-assoc_prot_Cas2_sub"/>
</dbReference>
<accession>A0A542DRV5</accession>
<evidence type="ECO:0000256" key="1">
    <source>
        <dbReference type="SAM" id="MobiDB-lite"/>
    </source>
</evidence>
<dbReference type="RefSeq" id="WP_142001303.1">
    <property type="nucleotide sequence ID" value="NZ_VFML01000001.1"/>
</dbReference>
<evidence type="ECO:0000313" key="3">
    <source>
        <dbReference type="Proteomes" id="UP000320876"/>
    </source>
</evidence>
<dbReference type="AlphaFoldDB" id="A0A542DRV5"/>
<dbReference type="Gene3D" id="3.30.70.240">
    <property type="match status" value="1"/>
</dbReference>
<dbReference type="OrthoDB" id="8527479at2"/>